<reference evidence="4 5" key="1">
    <citation type="submission" date="2019-03" db="EMBL/GenBank/DDBJ databases">
        <title>Genomic analyses of the natural microbiome of Caenorhabditis elegans.</title>
        <authorList>
            <person name="Samuel B."/>
        </authorList>
    </citation>
    <scope>NUCLEOTIDE SEQUENCE [LARGE SCALE GENOMIC DNA]</scope>
    <source>
        <strain evidence="4 5">JUb18</strain>
    </source>
</reference>
<dbReference type="PANTHER" id="PTHR35936:SF17">
    <property type="entry name" value="ARGININE-BINDING EXTRACELLULAR PROTEIN ARTP"/>
    <property type="match status" value="1"/>
</dbReference>
<feature type="signal peptide" evidence="2">
    <location>
        <begin position="1"/>
        <end position="27"/>
    </location>
</feature>
<evidence type="ECO:0000256" key="1">
    <source>
        <dbReference type="ARBA" id="ARBA00022729"/>
    </source>
</evidence>
<keyword evidence="5" id="KW-1185">Reference proteome</keyword>
<dbReference type="EMBL" id="SNYA01000006">
    <property type="protein sequence ID" value="TDP90791.1"/>
    <property type="molecule type" value="Genomic_DNA"/>
</dbReference>
<dbReference type="AlphaFoldDB" id="A0A4R6RV00"/>
<dbReference type="SMART" id="SM00062">
    <property type="entry name" value="PBPb"/>
    <property type="match status" value="1"/>
</dbReference>
<dbReference type="CDD" id="cd01004">
    <property type="entry name" value="PBP2_MidA_like"/>
    <property type="match status" value="1"/>
</dbReference>
<feature type="domain" description="Solute-binding protein family 3/N-terminal" evidence="3">
    <location>
        <begin position="95"/>
        <end position="329"/>
    </location>
</feature>
<feature type="chain" id="PRO_5039149261" evidence="2">
    <location>
        <begin position="28"/>
        <end position="345"/>
    </location>
</feature>
<accession>A0A4R6RV00</accession>
<dbReference type="RefSeq" id="WP_132206050.1">
    <property type="nucleotide sequence ID" value="NZ_JAOQNO010000001.1"/>
</dbReference>
<evidence type="ECO:0000259" key="3">
    <source>
        <dbReference type="SMART" id="SM00062"/>
    </source>
</evidence>
<dbReference type="InterPro" id="IPR001638">
    <property type="entry name" value="Solute-binding_3/MltF_N"/>
</dbReference>
<sequence length="345" mass="35870">MRTLTRTTRLALTATSLLAALTLVSCAAVITDDERAASTDTGSDTASDSDTAAAAAVPEFDLTTGSLDGRPHIDPIPAAVAALEESGFQPIQAGKLTVALGGAGTPPTSFFAEDDAQTIIGSDPDLSSLIAEGLGLEYTPENVAWADWPLGIESGKYDLALTNIGVTEERKELFDFATYRDAVMGFLVADGSEITEISKPEDISGLKVIVGSGTNQEKFLLDWIAQNEKAGIAPGEAVYYEDNAAGLLALGSGRADVSIQPYSLAKFQEQTLGETRVVGKFNSAFPVTGQVGAATAKGSGLAEPVAVVVNELIETGVYDEVLTRWGQGDEAITESLVNPAGLPKP</sequence>
<evidence type="ECO:0000256" key="2">
    <source>
        <dbReference type="SAM" id="SignalP"/>
    </source>
</evidence>
<keyword evidence="1 2" id="KW-0732">Signal</keyword>
<dbReference type="SUPFAM" id="SSF53850">
    <property type="entry name" value="Periplasmic binding protein-like II"/>
    <property type="match status" value="1"/>
</dbReference>
<dbReference type="Gene3D" id="3.40.190.10">
    <property type="entry name" value="Periplasmic binding protein-like II"/>
    <property type="match status" value="2"/>
</dbReference>
<dbReference type="PROSITE" id="PS51257">
    <property type="entry name" value="PROKAR_LIPOPROTEIN"/>
    <property type="match status" value="1"/>
</dbReference>
<protein>
    <submittedName>
        <fullName evidence="4">Polar amino acid transport system substrate-binding protein</fullName>
    </submittedName>
</protein>
<dbReference type="OrthoDB" id="4633994at2"/>
<proteinExistence type="predicted"/>
<comment type="caution">
    <text evidence="4">The sequence shown here is derived from an EMBL/GenBank/DDBJ whole genome shotgun (WGS) entry which is preliminary data.</text>
</comment>
<gene>
    <name evidence="4" type="ORF">EDF62_2443</name>
</gene>
<dbReference type="Proteomes" id="UP000295601">
    <property type="component" value="Unassembled WGS sequence"/>
</dbReference>
<evidence type="ECO:0000313" key="5">
    <source>
        <dbReference type="Proteomes" id="UP000295601"/>
    </source>
</evidence>
<dbReference type="Pfam" id="PF00497">
    <property type="entry name" value="SBP_bac_3"/>
    <property type="match status" value="1"/>
</dbReference>
<organism evidence="4 5">
    <name type="scientific">Leucobacter luti</name>
    <dbReference type="NCBI Taxonomy" id="340320"/>
    <lineage>
        <taxon>Bacteria</taxon>
        <taxon>Bacillati</taxon>
        <taxon>Actinomycetota</taxon>
        <taxon>Actinomycetes</taxon>
        <taxon>Micrococcales</taxon>
        <taxon>Microbacteriaceae</taxon>
        <taxon>Leucobacter</taxon>
    </lineage>
</organism>
<evidence type="ECO:0000313" key="4">
    <source>
        <dbReference type="EMBL" id="TDP90791.1"/>
    </source>
</evidence>
<name>A0A4R6RV00_9MICO</name>
<dbReference type="PANTHER" id="PTHR35936">
    <property type="entry name" value="MEMBRANE-BOUND LYTIC MUREIN TRANSGLYCOSYLASE F"/>
    <property type="match status" value="1"/>
</dbReference>